<feature type="compositionally biased region" description="Polar residues" evidence="2">
    <location>
        <begin position="15"/>
        <end position="37"/>
    </location>
</feature>
<dbReference type="PANTHER" id="PTHR35617">
    <property type="entry name" value="PHAGE_INTEGRASE DOMAIN-CONTAINING PROTEIN"/>
    <property type="match status" value="1"/>
</dbReference>
<dbReference type="OrthoDB" id="5960276at2759"/>
<evidence type="ECO:0000256" key="2">
    <source>
        <dbReference type="SAM" id="MobiDB-lite"/>
    </source>
</evidence>
<keyword evidence="1" id="KW-0238">DNA-binding</keyword>
<gene>
    <name evidence="3" type="ORF">E2C01_068915</name>
</gene>
<evidence type="ECO:0000313" key="4">
    <source>
        <dbReference type="Proteomes" id="UP000324222"/>
    </source>
</evidence>
<organism evidence="3 4">
    <name type="scientific">Portunus trituberculatus</name>
    <name type="common">Swimming crab</name>
    <name type="synonym">Neptunus trituberculatus</name>
    <dbReference type="NCBI Taxonomy" id="210409"/>
    <lineage>
        <taxon>Eukaryota</taxon>
        <taxon>Metazoa</taxon>
        <taxon>Ecdysozoa</taxon>
        <taxon>Arthropoda</taxon>
        <taxon>Crustacea</taxon>
        <taxon>Multicrustacea</taxon>
        <taxon>Malacostraca</taxon>
        <taxon>Eumalacostraca</taxon>
        <taxon>Eucarida</taxon>
        <taxon>Decapoda</taxon>
        <taxon>Pleocyemata</taxon>
        <taxon>Brachyura</taxon>
        <taxon>Eubrachyura</taxon>
        <taxon>Portunoidea</taxon>
        <taxon>Portunidae</taxon>
        <taxon>Portuninae</taxon>
        <taxon>Portunus</taxon>
    </lineage>
</organism>
<dbReference type="SUPFAM" id="SSF47823">
    <property type="entry name" value="lambda integrase-like, N-terminal domain"/>
    <property type="match status" value="1"/>
</dbReference>
<dbReference type="PANTHER" id="PTHR35617:SF3">
    <property type="entry name" value="CORE-BINDING (CB) DOMAIN-CONTAINING PROTEIN"/>
    <property type="match status" value="1"/>
</dbReference>
<comment type="caution">
    <text evidence="3">The sequence shown here is derived from an EMBL/GenBank/DDBJ whole genome shotgun (WGS) entry which is preliminary data.</text>
</comment>
<evidence type="ECO:0000256" key="1">
    <source>
        <dbReference type="ARBA" id="ARBA00023125"/>
    </source>
</evidence>
<keyword evidence="4" id="KW-1185">Reference proteome</keyword>
<dbReference type="EMBL" id="VSRR010039164">
    <property type="protein sequence ID" value="MPC74552.1"/>
    <property type="molecule type" value="Genomic_DNA"/>
</dbReference>
<feature type="region of interest" description="Disordered" evidence="2">
    <location>
        <begin position="1"/>
        <end position="40"/>
    </location>
</feature>
<accession>A0A5B7HT98</accession>
<name>A0A5B7HT98_PORTR</name>
<dbReference type="InterPro" id="IPR010998">
    <property type="entry name" value="Integrase_recombinase_N"/>
</dbReference>
<dbReference type="GO" id="GO:0003677">
    <property type="term" value="F:DNA binding"/>
    <property type="evidence" value="ECO:0007669"/>
    <property type="project" value="UniProtKB-KW"/>
</dbReference>
<dbReference type="Gene3D" id="1.10.150.130">
    <property type="match status" value="1"/>
</dbReference>
<proteinExistence type="predicted"/>
<dbReference type="AlphaFoldDB" id="A0A5B7HT98"/>
<dbReference type="Proteomes" id="UP000324222">
    <property type="component" value="Unassembled WGS sequence"/>
</dbReference>
<reference evidence="3 4" key="1">
    <citation type="submission" date="2019-05" db="EMBL/GenBank/DDBJ databases">
        <title>Another draft genome of Portunus trituberculatus and its Hox gene families provides insights of decapod evolution.</title>
        <authorList>
            <person name="Jeong J.-H."/>
            <person name="Song I."/>
            <person name="Kim S."/>
            <person name="Choi T."/>
            <person name="Kim D."/>
            <person name="Ryu S."/>
            <person name="Kim W."/>
        </authorList>
    </citation>
    <scope>NUCLEOTIDE SEQUENCE [LARGE SCALE GENOMIC DNA]</scope>
    <source>
        <tissue evidence="3">Muscle</tissue>
    </source>
</reference>
<sequence>MVRRGPTPSAGYASAASSQVPLSASGSTMKPPNQEPTVGSLASLRGSFRRSGFSEAVTDFLLKAWNEKTLEAYGRHIKIWNKFCVQEKVDPFFPPVTKLLDHLFLLFHNGKANGSGYSYSSLNVARSAISAVAKINGVPAGQNEMLCLFMKSAAKQRSKFPKNNFTWDSDAFLHTFNVWRHNNQLCLSSLAKKVAGLLLILSGQRFQTIDCLDIRNMSLTMRSFLKLEIH</sequence>
<protein>
    <submittedName>
        <fullName evidence="3">Uncharacterized protein</fullName>
    </submittedName>
</protein>
<evidence type="ECO:0000313" key="3">
    <source>
        <dbReference type="EMBL" id="MPC74552.1"/>
    </source>
</evidence>